<gene>
    <name evidence="3" type="primary">LOC113866360</name>
</gene>
<dbReference type="OrthoDB" id="1436838at2759"/>
<accession>A0A8B8LM79</accession>
<dbReference type="PANTHER" id="PTHR37615:SF1">
    <property type="entry name" value="NUCLEOPORIN NUP159-LIKE"/>
    <property type="match status" value="1"/>
</dbReference>
<name>A0A8B8LM79_ABRPR</name>
<sequence length="123" mass="13611">MGKKKRQKTKELSVAIAEASSSKGEQQETQQPQPPRKRGRPRKVVVETVSKQKKVEPIEESAPSTATQGTESLTKKQGQEGSSPASACTRVTKEEQVFQKIQVPKGEPSRSRARRKSKPRKST</sequence>
<evidence type="ECO:0000313" key="2">
    <source>
        <dbReference type="Proteomes" id="UP000694853"/>
    </source>
</evidence>
<dbReference type="KEGG" id="aprc:113866360"/>
<dbReference type="AlphaFoldDB" id="A0A8B8LM79"/>
<organism evidence="2 3">
    <name type="scientific">Abrus precatorius</name>
    <name type="common">Indian licorice</name>
    <name type="synonym">Glycine abrus</name>
    <dbReference type="NCBI Taxonomy" id="3816"/>
    <lineage>
        <taxon>Eukaryota</taxon>
        <taxon>Viridiplantae</taxon>
        <taxon>Streptophyta</taxon>
        <taxon>Embryophyta</taxon>
        <taxon>Tracheophyta</taxon>
        <taxon>Spermatophyta</taxon>
        <taxon>Magnoliopsida</taxon>
        <taxon>eudicotyledons</taxon>
        <taxon>Gunneridae</taxon>
        <taxon>Pentapetalae</taxon>
        <taxon>rosids</taxon>
        <taxon>fabids</taxon>
        <taxon>Fabales</taxon>
        <taxon>Fabaceae</taxon>
        <taxon>Papilionoideae</taxon>
        <taxon>50 kb inversion clade</taxon>
        <taxon>NPAAA clade</taxon>
        <taxon>indigoferoid/millettioid clade</taxon>
        <taxon>Abreae</taxon>
        <taxon>Abrus</taxon>
    </lineage>
</organism>
<protein>
    <submittedName>
        <fullName evidence="3">Uncharacterized protein LOC113866360</fullName>
    </submittedName>
</protein>
<feature type="compositionally biased region" description="Basic residues" evidence="1">
    <location>
        <begin position="111"/>
        <end position="123"/>
    </location>
</feature>
<feature type="compositionally biased region" description="Polar residues" evidence="1">
    <location>
        <begin position="62"/>
        <end position="72"/>
    </location>
</feature>
<dbReference type="RefSeq" id="XP_027357047.1">
    <property type="nucleotide sequence ID" value="XM_027501246.1"/>
</dbReference>
<dbReference type="Proteomes" id="UP000694853">
    <property type="component" value="Unplaced"/>
</dbReference>
<dbReference type="PANTHER" id="PTHR37615">
    <property type="entry name" value="NUCLEOPORIN NUP159-LIKE"/>
    <property type="match status" value="1"/>
</dbReference>
<evidence type="ECO:0000313" key="3">
    <source>
        <dbReference type="RefSeq" id="XP_027357047.1"/>
    </source>
</evidence>
<evidence type="ECO:0000256" key="1">
    <source>
        <dbReference type="SAM" id="MobiDB-lite"/>
    </source>
</evidence>
<feature type="region of interest" description="Disordered" evidence="1">
    <location>
        <begin position="1"/>
        <end position="123"/>
    </location>
</feature>
<proteinExistence type="predicted"/>
<reference evidence="3" key="2">
    <citation type="submission" date="2025-08" db="UniProtKB">
        <authorList>
            <consortium name="RefSeq"/>
        </authorList>
    </citation>
    <scope>IDENTIFICATION</scope>
    <source>
        <tissue evidence="3">Young leaves</tissue>
    </source>
</reference>
<dbReference type="GeneID" id="113866360"/>
<reference evidence="2" key="1">
    <citation type="journal article" date="2019" name="Toxins">
        <title>Detection of Abrin-Like and Prepropulchellin-Like Toxin Genes and Transcripts Using Whole Genome Sequencing and Full-Length Transcript Sequencing of Abrus precatorius.</title>
        <authorList>
            <person name="Hovde B.T."/>
            <person name="Daligault H.E."/>
            <person name="Hanschen E.R."/>
            <person name="Kunde Y.A."/>
            <person name="Johnson M.B."/>
            <person name="Starkenburg S.R."/>
            <person name="Johnson S.L."/>
        </authorList>
    </citation>
    <scope>NUCLEOTIDE SEQUENCE [LARGE SCALE GENOMIC DNA]</scope>
</reference>
<keyword evidence="2" id="KW-1185">Reference proteome</keyword>